<feature type="transmembrane region" description="Helical" evidence="5">
    <location>
        <begin position="113"/>
        <end position="135"/>
    </location>
</feature>
<dbReference type="PANTHER" id="PTHR37451">
    <property type="entry name" value="MARVEL DOMAIN"/>
    <property type="match status" value="1"/>
</dbReference>
<reference evidence="8" key="1">
    <citation type="journal article" date="2015" name="PLoS Genet.">
        <title>The dynamic genome and transcriptome of the human fungal pathogen Blastomyces and close relative Emmonsia.</title>
        <authorList>
            <person name="Munoz J.F."/>
            <person name="Gauthier G.M."/>
            <person name="Desjardins C.A."/>
            <person name="Gallo J.E."/>
            <person name="Holder J."/>
            <person name="Sullivan T.D."/>
            <person name="Marty A.J."/>
            <person name="Carmen J.C."/>
            <person name="Chen Z."/>
            <person name="Ding L."/>
            <person name="Gujja S."/>
            <person name="Magrini V."/>
            <person name="Misas E."/>
            <person name="Mitreva M."/>
            <person name="Priest M."/>
            <person name="Saif S."/>
            <person name="Whiston E.A."/>
            <person name="Young S."/>
            <person name="Zeng Q."/>
            <person name="Goldman W.E."/>
            <person name="Mardis E.R."/>
            <person name="Taylor J.W."/>
            <person name="McEwen J.G."/>
            <person name="Clay O.K."/>
            <person name="Klein B.S."/>
            <person name="Cuomo C.A."/>
        </authorList>
    </citation>
    <scope>NUCLEOTIDE SEQUENCE [LARGE SCALE GENOMIC DNA]</scope>
    <source>
        <strain evidence="8">UAMH 3008</strain>
    </source>
</reference>
<comment type="subcellular location">
    <subcellularLocation>
        <location evidence="1">Membrane</location>
        <topology evidence="1">Multi-pass membrane protein</topology>
    </subcellularLocation>
</comment>
<sequence>MQNIILGLRGAQGLLAIIILGLTGYAINRAGGYSDEVNFLLFNSIWTLLIAVPYLVLSPLYIPKIAHKYALIAVEAVTLLFWFAGFIAVAAILPPSQLCKHSAICKALQAATVFGAFEWLLFVATTVLVVVLPLFRGGGDGTPKPEAPVDMQAHQAV</sequence>
<dbReference type="PANTHER" id="PTHR37451:SF1">
    <property type="entry name" value="MARVEL DOMAIN-CONTAINING PROTEIN"/>
    <property type="match status" value="1"/>
</dbReference>
<feature type="transmembrane region" description="Helical" evidence="5">
    <location>
        <begin position="69"/>
        <end position="93"/>
    </location>
</feature>
<dbReference type="InterPro" id="IPR008253">
    <property type="entry name" value="Marvel"/>
</dbReference>
<protein>
    <recommendedName>
        <fullName evidence="6">MARVEL domain-containing protein</fullName>
    </recommendedName>
</protein>
<keyword evidence="4 5" id="KW-0472">Membrane</keyword>
<evidence type="ECO:0000313" key="7">
    <source>
        <dbReference type="EMBL" id="KKZ63202.1"/>
    </source>
</evidence>
<dbReference type="Proteomes" id="UP000034164">
    <property type="component" value="Unassembled WGS sequence"/>
</dbReference>
<organism evidence="7 8">
    <name type="scientific">[Emmonsia] crescens</name>
    <dbReference type="NCBI Taxonomy" id="73230"/>
    <lineage>
        <taxon>Eukaryota</taxon>
        <taxon>Fungi</taxon>
        <taxon>Dikarya</taxon>
        <taxon>Ascomycota</taxon>
        <taxon>Pezizomycotina</taxon>
        <taxon>Eurotiomycetes</taxon>
        <taxon>Eurotiomycetidae</taxon>
        <taxon>Onygenales</taxon>
        <taxon>Ajellomycetaceae</taxon>
        <taxon>Emergomyces</taxon>
    </lineage>
</organism>
<feature type="domain" description="MARVEL" evidence="6">
    <location>
        <begin position="6"/>
        <end position="128"/>
    </location>
</feature>
<evidence type="ECO:0000256" key="2">
    <source>
        <dbReference type="ARBA" id="ARBA00022692"/>
    </source>
</evidence>
<proteinExistence type="predicted"/>
<evidence type="ECO:0000313" key="8">
    <source>
        <dbReference type="Proteomes" id="UP000034164"/>
    </source>
</evidence>
<dbReference type="EMBL" id="LCZI01000996">
    <property type="protein sequence ID" value="KKZ63202.1"/>
    <property type="molecule type" value="Genomic_DNA"/>
</dbReference>
<evidence type="ECO:0000256" key="1">
    <source>
        <dbReference type="ARBA" id="ARBA00004141"/>
    </source>
</evidence>
<dbReference type="AlphaFoldDB" id="A0A0G2HY17"/>
<keyword evidence="2 5" id="KW-0812">Transmembrane</keyword>
<comment type="caution">
    <text evidence="7">The sequence shown here is derived from an EMBL/GenBank/DDBJ whole genome shotgun (WGS) entry which is preliminary data.</text>
</comment>
<evidence type="ECO:0000256" key="5">
    <source>
        <dbReference type="SAM" id="Phobius"/>
    </source>
</evidence>
<dbReference type="OrthoDB" id="2117453at2759"/>
<name>A0A0G2HY17_9EURO</name>
<feature type="transmembrane region" description="Helical" evidence="5">
    <location>
        <begin position="39"/>
        <end position="57"/>
    </location>
</feature>
<dbReference type="VEuPathDB" id="FungiDB:EMCG_02407"/>
<dbReference type="Pfam" id="PF01284">
    <property type="entry name" value="MARVEL"/>
    <property type="match status" value="1"/>
</dbReference>
<keyword evidence="3 5" id="KW-1133">Transmembrane helix</keyword>
<dbReference type="GO" id="GO:0016020">
    <property type="term" value="C:membrane"/>
    <property type="evidence" value="ECO:0007669"/>
    <property type="project" value="UniProtKB-SubCell"/>
</dbReference>
<evidence type="ECO:0000259" key="6">
    <source>
        <dbReference type="Pfam" id="PF01284"/>
    </source>
</evidence>
<feature type="transmembrane region" description="Helical" evidence="5">
    <location>
        <begin position="7"/>
        <end position="27"/>
    </location>
</feature>
<gene>
    <name evidence="7" type="ORF">EMCG_02407</name>
</gene>
<accession>A0A0G2HY17</accession>
<evidence type="ECO:0000256" key="3">
    <source>
        <dbReference type="ARBA" id="ARBA00022989"/>
    </source>
</evidence>
<evidence type="ECO:0000256" key="4">
    <source>
        <dbReference type="ARBA" id="ARBA00023136"/>
    </source>
</evidence>